<accession>A0ABD0PZD4</accession>
<sequence length="71" mass="8274">EVRHEQHKSTVVVTELKAKLHEEKLRELHSVRETLLRQHESELVRVIKIKDGEIQRLQALVSALRDGSTDK</sequence>
<feature type="non-terminal residue" evidence="1">
    <location>
        <position position="71"/>
    </location>
</feature>
<dbReference type="PANTHER" id="PTHR18935:SF9">
    <property type="entry name" value="JANUS KINASE AND MICROTUBULE-INTERACTING PROTEIN 3"/>
    <property type="match status" value="1"/>
</dbReference>
<dbReference type="InterPro" id="IPR024836">
    <property type="entry name" value="JAKMIP"/>
</dbReference>
<evidence type="ECO:0000313" key="2">
    <source>
        <dbReference type="Proteomes" id="UP001529510"/>
    </source>
</evidence>
<dbReference type="EMBL" id="JAMKFB020000012">
    <property type="protein sequence ID" value="KAL0179050.1"/>
    <property type="molecule type" value="Genomic_DNA"/>
</dbReference>
<feature type="non-terminal residue" evidence="1">
    <location>
        <position position="1"/>
    </location>
</feature>
<dbReference type="PANTHER" id="PTHR18935">
    <property type="entry name" value="GOLGIN SUBFAMILY A MEMBER 4-LIKE ISOFORM X1"/>
    <property type="match status" value="1"/>
</dbReference>
<evidence type="ECO:0000313" key="1">
    <source>
        <dbReference type="EMBL" id="KAL0179050.1"/>
    </source>
</evidence>
<organism evidence="1 2">
    <name type="scientific">Cirrhinus mrigala</name>
    <name type="common">Mrigala</name>
    <dbReference type="NCBI Taxonomy" id="683832"/>
    <lineage>
        <taxon>Eukaryota</taxon>
        <taxon>Metazoa</taxon>
        <taxon>Chordata</taxon>
        <taxon>Craniata</taxon>
        <taxon>Vertebrata</taxon>
        <taxon>Euteleostomi</taxon>
        <taxon>Actinopterygii</taxon>
        <taxon>Neopterygii</taxon>
        <taxon>Teleostei</taxon>
        <taxon>Ostariophysi</taxon>
        <taxon>Cypriniformes</taxon>
        <taxon>Cyprinidae</taxon>
        <taxon>Labeoninae</taxon>
        <taxon>Labeonini</taxon>
        <taxon>Cirrhinus</taxon>
    </lineage>
</organism>
<comment type="caution">
    <text evidence="1">The sequence shown here is derived from an EMBL/GenBank/DDBJ whole genome shotgun (WGS) entry which is preliminary data.</text>
</comment>
<protein>
    <submittedName>
        <fullName evidence="1">Uncharacterized protein</fullName>
    </submittedName>
</protein>
<proteinExistence type="predicted"/>
<dbReference type="AlphaFoldDB" id="A0ABD0PZD4"/>
<dbReference type="Proteomes" id="UP001529510">
    <property type="component" value="Unassembled WGS sequence"/>
</dbReference>
<keyword evidence="2" id="KW-1185">Reference proteome</keyword>
<reference evidence="1 2" key="1">
    <citation type="submission" date="2024-05" db="EMBL/GenBank/DDBJ databases">
        <title>Genome sequencing and assembly of Indian major carp, Cirrhinus mrigala (Hamilton, 1822).</title>
        <authorList>
            <person name="Mohindra V."/>
            <person name="Chowdhury L.M."/>
            <person name="Lal K."/>
            <person name="Jena J.K."/>
        </authorList>
    </citation>
    <scope>NUCLEOTIDE SEQUENCE [LARGE SCALE GENOMIC DNA]</scope>
    <source>
        <strain evidence="1">CM1030</strain>
        <tissue evidence="1">Blood</tissue>
    </source>
</reference>
<gene>
    <name evidence="1" type="ORF">M9458_024492</name>
</gene>
<name>A0ABD0PZD4_CIRMR</name>